<organism evidence="2 3">
    <name type="scientific">Rugosimonospora africana</name>
    <dbReference type="NCBI Taxonomy" id="556532"/>
    <lineage>
        <taxon>Bacteria</taxon>
        <taxon>Bacillati</taxon>
        <taxon>Actinomycetota</taxon>
        <taxon>Actinomycetes</taxon>
        <taxon>Micromonosporales</taxon>
        <taxon>Micromonosporaceae</taxon>
        <taxon>Rugosimonospora</taxon>
    </lineage>
</organism>
<comment type="caution">
    <text evidence="2">The sequence shown here is derived from an EMBL/GenBank/DDBJ whole genome shotgun (WGS) entry which is preliminary data.</text>
</comment>
<protein>
    <submittedName>
        <fullName evidence="2">Uncharacterized protein</fullName>
    </submittedName>
</protein>
<proteinExistence type="predicted"/>
<sequence>MFRFEPGVTGFRDRNKPELPLTDIRTFRAACDAAARAAEGTVDRITERTYPVDRVRSPQHRLLALSGIIHGFAKLNPRVRGHGLHAHEQATARLSAQRSRHTHQSINRARRVTQVLRPDKSHCRLSGARTSVTDQSRDVGDTSG</sequence>
<evidence type="ECO:0000313" key="2">
    <source>
        <dbReference type="EMBL" id="GIH18979.1"/>
    </source>
</evidence>
<evidence type="ECO:0000256" key="1">
    <source>
        <dbReference type="SAM" id="MobiDB-lite"/>
    </source>
</evidence>
<keyword evidence="3" id="KW-1185">Reference proteome</keyword>
<gene>
    <name evidence="2" type="ORF">Raf01_71510</name>
</gene>
<dbReference type="EMBL" id="BONZ01000075">
    <property type="protein sequence ID" value="GIH18979.1"/>
    <property type="molecule type" value="Genomic_DNA"/>
</dbReference>
<dbReference type="Proteomes" id="UP000642748">
    <property type="component" value="Unassembled WGS sequence"/>
</dbReference>
<dbReference type="AlphaFoldDB" id="A0A8J3QXH4"/>
<evidence type="ECO:0000313" key="3">
    <source>
        <dbReference type="Proteomes" id="UP000642748"/>
    </source>
</evidence>
<feature type="region of interest" description="Disordered" evidence="1">
    <location>
        <begin position="121"/>
        <end position="144"/>
    </location>
</feature>
<reference evidence="2" key="1">
    <citation type="submission" date="2021-01" db="EMBL/GenBank/DDBJ databases">
        <title>Whole genome shotgun sequence of Rugosimonospora africana NBRC 104875.</title>
        <authorList>
            <person name="Komaki H."/>
            <person name="Tamura T."/>
        </authorList>
    </citation>
    <scope>NUCLEOTIDE SEQUENCE</scope>
    <source>
        <strain evidence="2">NBRC 104875</strain>
    </source>
</reference>
<accession>A0A8J3QXH4</accession>
<feature type="compositionally biased region" description="Basic and acidic residues" evidence="1">
    <location>
        <begin position="135"/>
        <end position="144"/>
    </location>
</feature>
<name>A0A8J3QXH4_9ACTN</name>